<dbReference type="InterPro" id="IPR052563">
    <property type="entry name" value="FliK"/>
</dbReference>
<protein>
    <submittedName>
        <fullName evidence="3">Flagellar hook-length control protein FliK</fullName>
    </submittedName>
</protein>
<dbReference type="RefSeq" id="WP_172824558.1">
    <property type="nucleotide sequence ID" value="NZ_LT670847.1"/>
</dbReference>
<dbReference type="PANTHER" id="PTHR37533:SF2">
    <property type="entry name" value="FLAGELLAR HOOK-LENGTH CONTROL PROTEIN"/>
    <property type="match status" value="1"/>
</dbReference>
<feature type="compositionally biased region" description="Gly residues" evidence="1">
    <location>
        <begin position="381"/>
        <end position="392"/>
    </location>
</feature>
<keyword evidence="3" id="KW-0282">Flagellum</keyword>
<evidence type="ECO:0000256" key="1">
    <source>
        <dbReference type="SAM" id="MobiDB-lite"/>
    </source>
</evidence>
<name>A0A1M7HGH1_9GAMM</name>
<feature type="domain" description="Flagellar hook-length control protein-like C-terminal" evidence="2">
    <location>
        <begin position="292"/>
        <end position="371"/>
    </location>
</feature>
<dbReference type="PANTHER" id="PTHR37533">
    <property type="entry name" value="FLAGELLAR HOOK-LENGTH CONTROL PROTEIN"/>
    <property type="match status" value="1"/>
</dbReference>
<evidence type="ECO:0000259" key="2">
    <source>
        <dbReference type="Pfam" id="PF02120"/>
    </source>
</evidence>
<keyword evidence="3" id="KW-0966">Cell projection</keyword>
<dbReference type="AlphaFoldDB" id="A0A1M7HGH1"/>
<feature type="region of interest" description="Disordered" evidence="1">
    <location>
        <begin position="1"/>
        <end position="47"/>
    </location>
</feature>
<organism evidence="3 4">
    <name type="scientific">Vreelandella subglaciescola</name>
    <dbReference type="NCBI Taxonomy" id="29571"/>
    <lineage>
        <taxon>Bacteria</taxon>
        <taxon>Pseudomonadati</taxon>
        <taxon>Pseudomonadota</taxon>
        <taxon>Gammaproteobacteria</taxon>
        <taxon>Oceanospirillales</taxon>
        <taxon>Halomonadaceae</taxon>
        <taxon>Vreelandella</taxon>
    </lineage>
</organism>
<keyword evidence="4" id="KW-1185">Reference proteome</keyword>
<dbReference type="Gene3D" id="3.30.750.140">
    <property type="match status" value="1"/>
</dbReference>
<evidence type="ECO:0000313" key="4">
    <source>
        <dbReference type="Proteomes" id="UP000190911"/>
    </source>
</evidence>
<reference evidence="3 4" key="1">
    <citation type="submission" date="2016-11" db="EMBL/GenBank/DDBJ databases">
        <authorList>
            <person name="Jaros S."/>
            <person name="Januszkiewicz K."/>
            <person name="Wedrychowicz H."/>
        </authorList>
    </citation>
    <scope>NUCLEOTIDE SEQUENCE [LARGE SCALE GENOMIC DNA]</scope>
    <source>
        <strain evidence="3 4">ACAM 12</strain>
    </source>
</reference>
<dbReference type="STRING" id="29571.SAMN05878437_2106"/>
<feature type="compositionally biased region" description="Polar residues" evidence="1">
    <location>
        <begin position="29"/>
        <end position="39"/>
    </location>
</feature>
<dbReference type="InterPro" id="IPR038610">
    <property type="entry name" value="FliK-like_C_sf"/>
</dbReference>
<dbReference type="FunCoup" id="A0A1M7HGH1">
    <property type="interactions" value="54"/>
</dbReference>
<dbReference type="InParanoid" id="A0A1M7HGH1"/>
<proteinExistence type="predicted"/>
<dbReference type="Proteomes" id="UP000190911">
    <property type="component" value="Chromosome I"/>
</dbReference>
<dbReference type="EMBL" id="LT670847">
    <property type="protein sequence ID" value="SHM27267.1"/>
    <property type="molecule type" value="Genomic_DNA"/>
</dbReference>
<gene>
    <name evidence="3" type="ORF">SAMN05878437_2106</name>
</gene>
<feature type="compositionally biased region" description="Low complexity" evidence="1">
    <location>
        <begin position="184"/>
        <end position="197"/>
    </location>
</feature>
<dbReference type="Pfam" id="PF02120">
    <property type="entry name" value="Flg_hook"/>
    <property type="match status" value="1"/>
</dbReference>
<feature type="region of interest" description="Disordered" evidence="1">
    <location>
        <begin position="363"/>
        <end position="403"/>
    </location>
</feature>
<feature type="region of interest" description="Disordered" evidence="1">
    <location>
        <begin position="184"/>
        <end position="208"/>
    </location>
</feature>
<sequence length="415" mass="42257">MQALGQASLSGEGHISRSRPLAGEGRPDTQATRQQTTEQLKALGLSDAQLQGTDMQALIEKIRQQPDMAQSLQTLVATLEQDAGALPPLTDSTESTAPADASALDEIARRMDLLATFGESTDTDADATQWRQALNDLLQAEDSPAEPLAGLLAAMVQAPANVGTGSEALSASALRGALLSAQTSAQASSAQPDARQAGTSDGTAMLNTAAPAPSSINVSASPVSGDALMAALTTANAESSQQSQQPLAGAMPPALAGASVNATPGAAPVQASVTAPLTSAAWPQQLGQQLAQFTQRSGEQQVKLQIHPAELGPLSISLKVSEHGGTQAHFLSAHAQVRQVVEQAIPQLREALAEQGISLGDTSVGEQQTQDESAFAESGQPGQGSGISGDGESGSDELPVSAQTLAIDGRVDLYA</sequence>
<evidence type="ECO:0000313" key="3">
    <source>
        <dbReference type="EMBL" id="SHM27267.1"/>
    </source>
</evidence>
<dbReference type="InterPro" id="IPR021136">
    <property type="entry name" value="Flagellar_hook_control-like_C"/>
</dbReference>
<dbReference type="CDD" id="cd17470">
    <property type="entry name" value="T3SS_Flik_C"/>
    <property type="match status" value="1"/>
</dbReference>
<feature type="compositionally biased region" description="Polar residues" evidence="1">
    <location>
        <begin position="363"/>
        <end position="372"/>
    </location>
</feature>
<accession>A0A1M7HGH1</accession>
<keyword evidence="3" id="KW-0969">Cilium</keyword>